<dbReference type="GO" id="GO:0005975">
    <property type="term" value="P:carbohydrate metabolic process"/>
    <property type="evidence" value="ECO:0007669"/>
    <property type="project" value="InterPro"/>
</dbReference>
<evidence type="ECO:0000256" key="2">
    <source>
        <dbReference type="ARBA" id="ARBA00012729"/>
    </source>
</evidence>
<dbReference type="SMART" id="SM00636">
    <property type="entry name" value="Glyco_18"/>
    <property type="match status" value="1"/>
</dbReference>
<comment type="caution">
    <text evidence="4">The sequence shown here is derived from an EMBL/GenBank/DDBJ whole genome shotgun (WGS) entry which is preliminary data.</text>
</comment>
<evidence type="ECO:0000313" key="5">
    <source>
        <dbReference type="Proteomes" id="UP001365542"/>
    </source>
</evidence>
<dbReference type="Gene3D" id="3.20.20.80">
    <property type="entry name" value="Glycosidases"/>
    <property type="match status" value="1"/>
</dbReference>
<proteinExistence type="inferred from homology"/>
<gene>
    <name evidence="4" type="ORF">TWF694_007865</name>
</gene>
<evidence type="ECO:0000313" key="4">
    <source>
        <dbReference type="EMBL" id="KAK6542096.1"/>
    </source>
</evidence>
<dbReference type="SUPFAM" id="SSF51445">
    <property type="entry name" value="(Trans)glycosidases"/>
    <property type="match status" value="1"/>
</dbReference>
<dbReference type="PANTHER" id="PTHR11177">
    <property type="entry name" value="CHITINASE"/>
    <property type="match status" value="1"/>
</dbReference>
<dbReference type="AlphaFoldDB" id="A0AAV9XKH1"/>
<dbReference type="Gene3D" id="3.10.50.10">
    <property type="match status" value="1"/>
</dbReference>
<dbReference type="InterPro" id="IPR017853">
    <property type="entry name" value="GH"/>
</dbReference>
<dbReference type="PROSITE" id="PS51257">
    <property type="entry name" value="PROKAR_LIPOPROTEIN"/>
    <property type="match status" value="1"/>
</dbReference>
<name>A0AAV9XKH1_9PEZI</name>
<keyword evidence="5" id="KW-1185">Reference proteome</keyword>
<evidence type="ECO:0000256" key="1">
    <source>
        <dbReference type="ARBA" id="ARBA00008682"/>
    </source>
</evidence>
<dbReference type="InterPro" id="IPR029070">
    <property type="entry name" value="Chitinase_insertion_sf"/>
</dbReference>
<reference evidence="4 5" key="1">
    <citation type="submission" date="2019-10" db="EMBL/GenBank/DDBJ databases">
        <authorList>
            <person name="Palmer J.M."/>
        </authorList>
    </citation>
    <scope>NUCLEOTIDE SEQUENCE [LARGE SCALE GENOMIC DNA]</scope>
    <source>
        <strain evidence="4 5">TWF694</strain>
    </source>
</reference>
<accession>A0AAV9XKH1</accession>
<comment type="similarity">
    <text evidence="1">Belongs to the glycosyl hydrolase 18 family. Chitinase class V subfamily.</text>
</comment>
<sequence length="874" mass="95656">MCGKYSAGGNTEAGHCINADPQGNTLPCQAGFGSCQIIPPPSCGTGSGTASNGRKIGYYQVANVRSRACNRAAPWSLNTKGFTQLNLAFASIDPNSYSVILGDASDESMYYAFTDLKSRGLQTWVSIGGFDFSDPGPTHTTWSDLVASASNRAAFISSLVNFMKKYGFQGADLDWEYPTAPERGGRASDAANYVTLVKEMRAAFGTSYGLSVVLAPDYWYLRGMDPKSMEPYVDHFGFMSYDLHGAWDGKNPTLGPKIRAQTDVREIYNDTKPLWFAGLNPAKINFGLAYYGRGYTVANTGCNTLGCTFSGPSKAASCTNFEGVMSNKGLYNYQSPNLILIEVLTIKLEIQSIISSKGVQPNLLSGPMIKELKWDDQWMGYDDADTFAMKLGVANDLCMGGSMVWSVDFDPNILEWSPAPANETFNPVQAQQAGFFTAQKGDAVLVVSNAVKIPNLGKYQYQYNLYGVRKGQTFDKDSNSINDGISGPLDPTIVGSNNLVPAIASSLPAKPSLQPRPTFKGFTWNQLVCNIDPVDTDPSIWALSMTCGSDLAGAESVKATVPCVPILSPITPILMGLCNAGYCSSLGAVCYMPAETSLNPRANTNVPGASRFITVKDFDVQWFIDIAKAAPGFTSVFYTQINDWVPGAQGLSDEAKKAAKEVFSWVTIWQFWDNPDFNSVITQFGSFYGMKAARTGDNFLANIVWRGSRDVQPPWNHPQNLWFRCMSAAYAMLATSTTVFVLTQTPNAPKMTNIFYYVEWLVLTGSGGGYVDPQTGKQYKNPNVRRVIATNIARTVFYVLWDLDDPTMKDARVSWKTPKLFTPPQNAIGPRDFNFEGSCLFNPVDLPGQGCDGMNDDPERDFYNGRVWYDDFFG</sequence>
<dbReference type="PROSITE" id="PS51910">
    <property type="entry name" value="GH18_2"/>
    <property type="match status" value="1"/>
</dbReference>
<dbReference type="Pfam" id="PF00704">
    <property type="entry name" value="Glyco_hydro_18"/>
    <property type="match status" value="1"/>
</dbReference>
<dbReference type="EMBL" id="JAVHJO010000003">
    <property type="protein sequence ID" value="KAK6542096.1"/>
    <property type="molecule type" value="Genomic_DNA"/>
</dbReference>
<dbReference type="Proteomes" id="UP001365542">
    <property type="component" value="Unassembled WGS sequence"/>
</dbReference>
<organism evidence="4 5">
    <name type="scientific">Orbilia ellipsospora</name>
    <dbReference type="NCBI Taxonomy" id="2528407"/>
    <lineage>
        <taxon>Eukaryota</taxon>
        <taxon>Fungi</taxon>
        <taxon>Dikarya</taxon>
        <taxon>Ascomycota</taxon>
        <taxon>Pezizomycotina</taxon>
        <taxon>Orbiliomycetes</taxon>
        <taxon>Orbiliales</taxon>
        <taxon>Orbiliaceae</taxon>
        <taxon>Orbilia</taxon>
    </lineage>
</organism>
<dbReference type="PANTHER" id="PTHR11177:SF333">
    <property type="entry name" value="CHITINASE"/>
    <property type="match status" value="1"/>
</dbReference>
<dbReference type="InterPro" id="IPR001223">
    <property type="entry name" value="Glyco_hydro18_cat"/>
</dbReference>
<evidence type="ECO:0000259" key="3">
    <source>
        <dbReference type="PROSITE" id="PS51910"/>
    </source>
</evidence>
<dbReference type="InterPro" id="IPR050314">
    <property type="entry name" value="Glycosyl_Hydrlase_18"/>
</dbReference>
<protein>
    <recommendedName>
        <fullName evidence="2">chitinase</fullName>
        <ecNumber evidence="2">3.2.1.14</ecNumber>
    </recommendedName>
</protein>
<feature type="domain" description="GH18" evidence="3">
    <location>
        <begin position="53"/>
        <end position="432"/>
    </location>
</feature>
<dbReference type="EC" id="3.2.1.14" evidence="2"/>
<dbReference type="GO" id="GO:0008843">
    <property type="term" value="F:endochitinase activity"/>
    <property type="evidence" value="ECO:0007669"/>
    <property type="project" value="UniProtKB-EC"/>
</dbReference>
<dbReference type="InterPro" id="IPR011583">
    <property type="entry name" value="Chitinase_II/V-like_cat"/>
</dbReference>
<dbReference type="SUPFAM" id="SSF54556">
    <property type="entry name" value="Chitinase insertion domain"/>
    <property type="match status" value="1"/>
</dbReference>
<dbReference type="GO" id="GO:0008061">
    <property type="term" value="F:chitin binding"/>
    <property type="evidence" value="ECO:0007669"/>
    <property type="project" value="InterPro"/>
</dbReference>